<name>X1G3X5_9ZZZZ</name>
<dbReference type="AlphaFoldDB" id="X1G3X5"/>
<feature type="non-terminal residue" evidence="1">
    <location>
        <position position="1"/>
    </location>
</feature>
<comment type="caution">
    <text evidence="1">The sequence shown here is derived from an EMBL/GenBank/DDBJ whole genome shotgun (WGS) entry which is preliminary data.</text>
</comment>
<sequence length="58" mass="6686">SLDALDLDGKVFKIGYGYGGQYVDTAPLWVKSHQIISVQGERIYQMYLEGAWIRLREH</sequence>
<reference evidence="1" key="1">
    <citation type="journal article" date="2014" name="Front. Microbiol.">
        <title>High frequency of phylogenetically diverse reductive dehalogenase-homologous genes in deep subseafloor sedimentary metagenomes.</title>
        <authorList>
            <person name="Kawai M."/>
            <person name="Futagami T."/>
            <person name="Toyoda A."/>
            <person name="Takaki Y."/>
            <person name="Nishi S."/>
            <person name="Hori S."/>
            <person name="Arai W."/>
            <person name="Tsubouchi T."/>
            <person name="Morono Y."/>
            <person name="Uchiyama I."/>
            <person name="Ito T."/>
            <person name="Fujiyama A."/>
            <person name="Inagaki F."/>
            <person name="Takami H."/>
        </authorList>
    </citation>
    <scope>NUCLEOTIDE SEQUENCE</scope>
    <source>
        <strain evidence="1">Expedition CK06-06</strain>
    </source>
</reference>
<gene>
    <name evidence="1" type="ORF">S01H4_66856</name>
</gene>
<accession>X1G3X5</accession>
<protein>
    <submittedName>
        <fullName evidence="1">Uncharacterized protein</fullName>
    </submittedName>
</protein>
<evidence type="ECO:0000313" key="1">
    <source>
        <dbReference type="EMBL" id="GAH27733.1"/>
    </source>
</evidence>
<dbReference type="EMBL" id="BART01041643">
    <property type="protein sequence ID" value="GAH27733.1"/>
    <property type="molecule type" value="Genomic_DNA"/>
</dbReference>
<feature type="non-terminal residue" evidence="1">
    <location>
        <position position="58"/>
    </location>
</feature>
<organism evidence="1">
    <name type="scientific">marine sediment metagenome</name>
    <dbReference type="NCBI Taxonomy" id="412755"/>
    <lineage>
        <taxon>unclassified sequences</taxon>
        <taxon>metagenomes</taxon>
        <taxon>ecological metagenomes</taxon>
    </lineage>
</organism>
<proteinExistence type="predicted"/>